<dbReference type="EMBL" id="KN818319">
    <property type="protein sequence ID" value="KIL59253.1"/>
    <property type="molecule type" value="Genomic_DNA"/>
</dbReference>
<dbReference type="Proteomes" id="UP000054549">
    <property type="component" value="Unassembled WGS sequence"/>
</dbReference>
<accession>A0A0C2WSD8</accession>
<dbReference type="STRING" id="946122.A0A0C2WSD8"/>
<dbReference type="OrthoDB" id="3268380at2759"/>
<name>A0A0C2WSD8_AMAMK</name>
<dbReference type="HOGENOM" id="CLU_018544_3_3_1"/>
<reference evidence="1 2" key="1">
    <citation type="submission" date="2014-04" db="EMBL/GenBank/DDBJ databases">
        <title>Evolutionary Origins and Diversification of the Mycorrhizal Mutualists.</title>
        <authorList>
            <consortium name="DOE Joint Genome Institute"/>
            <consortium name="Mycorrhizal Genomics Consortium"/>
            <person name="Kohler A."/>
            <person name="Kuo A."/>
            <person name="Nagy L.G."/>
            <person name="Floudas D."/>
            <person name="Copeland A."/>
            <person name="Barry K.W."/>
            <person name="Cichocki N."/>
            <person name="Veneault-Fourrey C."/>
            <person name="LaButti K."/>
            <person name="Lindquist E.A."/>
            <person name="Lipzen A."/>
            <person name="Lundell T."/>
            <person name="Morin E."/>
            <person name="Murat C."/>
            <person name="Riley R."/>
            <person name="Ohm R."/>
            <person name="Sun H."/>
            <person name="Tunlid A."/>
            <person name="Henrissat B."/>
            <person name="Grigoriev I.V."/>
            <person name="Hibbett D.S."/>
            <person name="Martin F."/>
        </authorList>
    </citation>
    <scope>NUCLEOTIDE SEQUENCE [LARGE SCALE GENOMIC DNA]</scope>
    <source>
        <strain evidence="1 2">Koide BX008</strain>
    </source>
</reference>
<dbReference type="InParanoid" id="A0A0C2WSD8"/>
<sequence length="125" mass="14432">MIGSSPALNLSEIGKTNYDYHSEEEKQLIRDTIRCTNEAIQCLALREKALKSDLERYHIALAPIKQLPCNILYCIFELRCQDELPVHLPFQWPNPPQITLSHVCSAWRRAMLNFPKLWSDIVIGP</sequence>
<proteinExistence type="predicted"/>
<gene>
    <name evidence="1" type="ORF">M378DRAFT_85313</name>
</gene>
<feature type="non-terminal residue" evidence="1">
    <location>
        <position position="125"/>
    </location>
</feature>
<organism evidence="1 2">
    <name type="scientific">Amanita muscaria (strain Koide BX008)</name>
    <dbReference type="NCBI Taxonomy" id="946122"/>
    <lineage>
        <taxon>Eukaryota</taxon>
        <taxon>Fungi</taxon>
        <taxon>Dikarya</taxon>
        <taxon>Basidiomycota</taxon>
        <taxon>Agaricomycotina</taxon>
        <taxon>Agaricomycetes</taxon>
        <taxon>Agaricomycetidae</taxon>
        <taxon>Agaricales</taxon>
        <taxon>Pluteineae</taxon>
        <taxon>Amanitaceae</taxon>
        <taxon>Amanita</taxon>
    </lineage>
</organism>
<evidence type="ECO:0000313" key="2">
    <source>
        <dbReference type="Proteomes" id="UP000054549"/>
    </source>
</evidence>
<evidence type="ECO:0000313" key="1">
    <source>
        <dbReference type="EMBL" id="KIL59253.1"/>
    </source>
</evidence>
<protein>
    <submittedName>
        <fullName evidence="1">Uncharacterized protein</fullName>
    </submittedName>
</protein>
<keyword evidence="2" id="KW-1185">Reference proteome</keyword>
<dbReference type="AlphaFoldDB" id="A0A0C2WSD8"/>